<name>A0A5R8KDI1_9BACT</name>
<feature type="signal peptide" evidence="1">
    <location>
        <begin position="1"/>
        <end position="16"/>
    </location>
</feature>
<dbReference type="Proteomes" id="UP000306196">
    <property type="component" value="Unassembled WGS sequence"/>
</dbReference>
<organism evidence="3 4">
    <name type="scientific">Phragmitibacter flavus</name>
    <dbReference type="NCBI Taxonomy" id="2576071"/>
    <lineage>
        <taxon>Bacteria</taxon>
        <taxon>Pseudomonadati</taxon>
        <taxon>Verrucomicrobiota</taxon>
        <taxon>Verrucomicrobiia</taxon>
        <taxon>Verrucomicrobiales</taxon>
        <taxon>Verrucomicrobiaceae</taxon>
        <taxon>Phragmitibacter</taxon>
    </lineage>
</organism>
<gene>
    <name evidence="3" type="ORF">FEM03_11565</name>
</gene>
<dbReference type="Pfam" id="PF00756">
    <property type="entry name" value="Esterase"/>
    <property type="match status" value="1"/>
</dbReference>
<comment type="caution">
    <text evidence="3">The sequence shown here is derived from an EMBL/GenBank/DDBJ whole genome shotgun (WGS) entry which is preliminary data.</text>
</comment>
<dbReference type="InterPro" id="IPR029058">
    <property type="entry name" value="AB_hydrolase_fold"/>
</dbReference>
<keyword evidence="4" id="KW-1185">Reference proteome</keyword>
<accession>A0A5R8KDI1</accession>
<dbReference type="Gene3D" id="2.120.10.30">
    <property type="entry name" value="TolB, C-terminal domain"/>
    <property type="match status" value="1"/>
</dbReference>
<reference evidence="3 4" key="1">
    <citation type="submission" date="2019-05" db="EMBL/GenBank/DDBJ databases">
        <title>Verrucobacter flavum gen. nov., sp. nov. a new member of the family Verrucomicrobiaceae.</title>
        <authorList>
            <person name="Szuroczki S."/>
            <person name="Abbaszade G."/>
            <person name="Szabo A."/>
            <person name="Felfoldi T."/>
            <person name="Schumann P."/>
            <person name="Boka K."/>
            <person name="Keki Z."/>
            <person name="Toumi M."/>
            <person name="Toth E."/>
        </authorList>
    </citation>
    <scope>NUCLEOTIDE SEQUENCE [LARGE SCALE GENOMIC DNA]</scope>
    <source>
        <strain evidence="3 4">MG-N-17</strain>
    </source>
</reference>
<dbReference type="PANTHER" id="PTHR48098">
    <property type="entry name" value="ENTEROCHELIN ESTERASE-RELATED"/>
    <property type="match status" value="1"/>
</dbReference>
<dbReference type="PANTHER" id="PTHR48098:SF3">
    <property type="entry name" value="IRON(III) ENTEROBACTIN ESTERASE"/>
    <property type="match status" value="1"/>
</dbReference>
<dbReference type="SUPFAM" id="SSF63829">
    <property type="entry name" value="Calcium-dependent phosphotriesterase"/>
    <property type="match status" value="1"/>
</dbReference>
<sequence length="498" mass="54762">MRTLLALFLFASLLHAAEPEPDFPLTEDSKPQPNIPKGELIKDVYIAAPGSVFPGTEREYTLYLPAGTDRTKPLHFTIFQDGVIYQGPVVFDNLIADKSIPPMLGLFVKPGVVPAANENALPRFNRSYEYDSVSANYSKFLLEELIPALEARHQIQFSKDPNEGGIVGSSSGGIAAYVAAWHRPDRIRRVFTGVGTYVGLRGGDQLSTLVRKTEPKPVKIFLQDGSNDLNIYAGDWWMANQTMERALIWAGYEVYHAWGEGGHNGKHATQVMPEALRWLWKDWQTSKEIQANKDGKSQWKGYEIFQPSSQWNAVSDLKASALIVDVNGKVTAASHPNNRTVLHGGKALGDLPKSEFETSATTLSPDQTQLFVTRPHDAYIHSFQITADGSFANQQPYFYLHSLDNGTTGGIYEAAGLCVDTDGRLYVATALGIQVFDQAGRVNFIISTPSLPTDVCFGGKDLSELFIACGDKIYKRPTKVRGIVSGQMPPIKPAAPKL</sequence>
<evidence type="ECO:0000259" key="2">
    <source>
        <dbReference type="Pfam" id="PF08450"/>
    </source>
</evidence>
<dbReference type="InterPro" id="IPR000801">
    <property type="entry name" value="Esterase-like"/>
</dbReference>
<dbReference type="AlphaFoldDB" id="A0A5R8KDI1"/>
<feature type="chain" id="PRO_5024365773" evidence="1">
    <location>
        <begin position="17"/>
        <end position="498"/>
    </location>
</feature>
<protein>
    <submittedName>
        <fullName evidence="3">Esterase</fullName>
    </submittedName>
</protein>
<dbReference type="OrthoDB" id="178547at2"/>
<dbReference type="InterPro" id="IPR050583">
    <property type="entry name" value="Mycobacterial_A85_antigen"/>
</dbReference>
<evidence type="ECO:0000256" key="1">
    <source>
        <dbReference type="SAM" id="SignalP"/>
    </source>
</evidence>
<dbReference type="RefSeq" id="WP_138086422.1">
    <property type="nucleotide sequence ID" value="NZ_VAUV01000008.1"/>
</dbReference>
<evidence type="ECO:0000313" key="3">
    <source>
        <dbReference type="EMBL" id="TLD70366.1"/>
    </source>
</evidence>
<dbReference type="Pfam" id="PF08450">
    <property type="entry name" value="SGL"/>
    <property type="match status" value="1"/>
</dbReference>
<evidence type="ECO:0000313" key="4">
    <source>
        <dbReference type="Proteomes" id="UP000306196"/>
    </source>
</evidence>
<dbReference type="SUPFAM" id="SSF53474">
    <property type="entry name" value="alpha/beta-Hydrolases"/>
    <property type="match status" value="1"/>
</dbReference>
<feature type="domain" description="SMP-30/Gluconolactonase/LRE-like region" evidence="2">
    <location>
        <begin position="361"/>
        <end position="468"/>
    </location>
</feature>
<dbReference type="Gene3D" id="3.40.50.1820">
    <property type="entry name" value="alpha/beta hydrolase"/>
    <property type="match status" value="1"/>
</dbReference>
<proteinExistence type="predicted"/>
<dbReference type="EMBL" id="VAUV01000008">
    <property type="protein sequence ID" value="TLD70366.1"/>
    <property type="molecule type" value="Genomic_DNA"/>
</dbReference>
<dbReference type="InterPro" id="IPR013658">
    <property type="entry name" value="SGL"/>
</dbReference>
<dbReference type="InterPro" id="IPR011042">
    <property type="entry name" value="6-blade_b-propeller_TolB-like"/>
</dbReference>
<keyword evidence="1" id="KW-0732">Signal</keyword>